<dbReference type="SUPFAM" id="SSF55729">
    <property type="entry name" value="Acyl-CoA N-acyltransferases (Nat)"/>
    <property type="match status" value="1"/>
</dbReference>
<dbReference type="CDD" id="cd04301">
    <property type="entry name" value="NAT_SF"/>
    <property type="match status" value="1"/>
</dbReference>
<dbReference type="GeneID" id="25392989"/>
<sequence length="156" mass="17555">MIDMFPMEKGEEQETYELIVRVFHKYVAPVYSENGVARFLGMLSPEGLSEMNNGKNSFVIVARDQSKIIGMISVINDSHIALFFVSPRYQGKGIGKNILDEAIKNCLNRNPELSAVTVSSSPNSKSFYEEAGFEVIGNEINEEGLRFTPMRKLLRQ</sequence>
<reference evidence="2" key="1">
    <citation type="journal article" date="2020" name="bioRxiv">
        <title>A rank-normalized archaeal taxonomy based on genome phylogeny resolves widespread incomplete and uneven classifications.</title>
        <authorList>
            <person name="Rinke C."/>
            <person name="Chuvochina M."/>
            <person name="Mussig A.J."/>
            <person name="Chaumeil P.-A."/>
            <person name="Waite D.W."/>
            <person name="Whitman W.B."/>
            <person name="Parks D.H."/>
            <person name="Hugenholtz P."/>
        </authorList>
    </citation>
    <scope>NUCLEOTIDE SEQUENCE</scope>
    <source>
        <strain evidence="2">UBA8876</strain>
    </source>
</reference>
<dbReference type="Pfam" id="PF13673">
    <property type="entry name" value="Acetyltransf_10"/>
    <property type="match status" value="1"/>
</dbReference>
<dbReference type="InterPro" id="IPR000182">
    <property type="entry name" value="GNAT_dom"/>
</dbReference>
<dbReference type="Gene3D" id="3.40.630.30">
    <property type="match status" value="1"/>
</dbReference>
<dbReference type="PROSITE" id="PS51186">
    <property type="entry name" value="GNAT"/>
    <property type="match status" value="1"/>
</dbReference>
<dbReference type="InterPro" id="IPR052564">
    <property type="entry name" value="N-acetyltrans/Recomb-assoc"/>
</dbReference>
<dbReference type="PANTHER" id="PTHR43451:SF1">
    <property type="entry name" value="ACETYLTRANSFERASE"/>
    <property type="match status" value="1"/>
</dbReference>
<organism evidence="2 3">
    <name type="scientific">Methanosarcina acetivorans</name>
    <dbReference type="NCBI Taxonomy" id="2214"/>
    <lineage>
        <taxon>Archaea</taxon>
        <taxon>Methanobacteriati</taxon>
        <taxon>Methanobacteriota</taxon>
        <taxon>Stenosarchaea group</taxon>
        <taxon>Methanomicrobia</taxon>
        <taxon>Methanosarcinales</taxon>
        <taxon>Methanosarcinaceae</taxon>
        <taxon>Methanosarcina</taxon>
    </lineage>
</organism>
<accession>A0A832W9K2</accession>
<proteinExistence type="predicted"/>
<keyword evidence="2" id="KW-0808">Transferase</keyword>
<dbReference type="EMBL" id="DUJU01000079">
    <property type="protein sequence ID" value="HIH93801.1"/>
    <property type="molecule type" value="Genomic_DNA"/>
</dbReference>
<name>A0A832W9K2_9EURY</name>
<dbReference type="PANTHER" id="PTHR43451">
    <property type="entry name" value="ACETYLTRANSFERASE (GNAT) FAMILY PROTEIN"/>
    <property type="match status" value="1"/>
</dbReference>
<dbReference type="RefSeq" id="WP_011023561.1">
    <property type="nucleotide sequence ID" value="NZ_DUJU01000079.1"/>
</dbReference>
<comment type="caution">
    <text evidence="2">The sequence shown here is derived from an EMBL/GenBank/DDBJ whole genome shotgun (WGS) entry which is preliminary data.</text>
</comment>
<gene>
    <name evidence="2" type="ORF">HA338_07070</name>
</gene>
<feature type="domain" description="N-acetyltransferase" evidence="1">
    <location>
        <begin position="2"/>
        <end position="155"/>
    </location>
</feature>
<dbReference type="AlphaFoldDB" id="A0A832W9K2"/>
<protein>
    <submittedName>
        <fullName evidence="2">GNAT family N-acetyltransferase</fullName>
    </submittedName>
</protein>
<evidence type="ECO:0000259" key="1">
    <source>
        <dbReference type="PROSITE" id="PS51186"/>
    </source>
</evidence>
<dbReference type="Proteomes" id="UP000600774">
    <property type="component" value="Unassembled WGS sequence"/>
</dbReference>
<dbReference type="GO" id="GO:0016747">
    <property type="term" value="F:acyltransferase activity, transferring groups other than amino-acyl groups"/>
    <property type="evidence" value="ECO:0007669"/>
    <property type="project" value="InterPro"/>
</dbReference>
<evidence type="ECO:0000313" key="2">
    <source>
        <dbReference type="EMBL" id="HIH93801.1"/>
    </source>
</evidence>
<dbReference type="InterPro" id="IPR016181">
    <property type="entry name" value="Acyl_CoA_acyltransferase"/>
</dbReference>
<evidence type="ECO:0000313" key="3">
    <source>
        <dbReference type="Proteomes" id="UP000600774"/>
    </source>
</evidence>